<sequence>MARAKVGLSGKKIIESKPKKTRQGCSKNTLYAATSRNKAKKRYRGQGR</sequence>
<feature type="compositionally biased region" description="Basic residues" evidence="1">
    <location>
        <begin position="37"/>
        <end position="48"/>
    </location>
</feature>
<dbReference type="Proteomes" id="UP000202081">
    <property type="component" value="Segment"/>
</dbReference>
<protein>
    <submittedName>
        <fullName evidence="2">Uncharacterized protein</fullName>
    </submittedName>
</protein>
<evidence type="ECO:0000256" key="1">
    <source>
        <dbReference type="SAM" id="MobiDB-lite"/>
    </source>
</evidence>
<accession>A0A1D8KSZ5</accession>
<name>A0A1D8KSZ5_9CAUD</name>
<feature type="compositionally biased region" description="Polar residues" evidence="1">
    <location>
        <begin position="23"/>
        <end position="36"/>
    </location>
</feature>
<dbReference type="OrthoDB" id="27555at10239"/>
<reference evidence="2 3" key="1">
    <citation type="journal article" date="2016" name="Virology">
        <title>The genomic content and context of auxiliary metabolic genes in marine cyanomyoviruses.</title>
        <authorList>
            <person name="Crummett L.T."/>
            <person name="Puxty R.J."/>
            <person name="Weihe C."/>
            <person name="Marston M.F."/>
            <person name="Martiny J.B."/>
        </authorList>
    </citation>
    <scope>NUCLEOTIDE SEQUENCE [LARGE SCALE GENOMIC DNA]</scope>
    <source>
        <strain evidence="2">0810PA29</strain>
    </source>
</reference>
<keyword evidence="3" id="KW-1185">Reference proteome</keyword>
<evidence type="ECO:0000313" key="3">
    <source>
        <dbReference type="Proteomes" id="UP000202081"/>
    </source>
</evidence>
<organism evidence="2 3">
    <name type="scientific">Synechococcus phage S-WAM2</name>
    <dbReference type="NCBI Taxonomy" id="1815522"/>
    <lineage>
        <taxon>Viruses</taxon>
        <taxon>Duplodnaviria</taxon>
        <taxon>Heunggongvirae</taxon>
        <taxon>Uroviricota</taxon>
        <taxon>Caudoviricetes</taxon>
        <taxon>Pantevenvirales</taxon>
        <taxon>Kyanoviridae</taxon>
        <taxon>Cymopoleiavirus</taxon>
        <taxon>Cymopoleiavirus swam2</taxon>
    </lineage>
</organism>
<evidence type="ECO:0000313" key="2">
    <source>
        <dbReference type="EMBL" id="AOV61775.1"/>
    </source>
</evidence>
<feature type="region of interest" description="Disordered" evidence="1">
    <location>
        <begin position="1"/>
        <end position="48"/>
    </location>
</feature>
<gene>
    <name evidence="2" type="ORF">P29B0810_080</name>
</gene>
<dbReference type="GeneID" id="30309153"/>
<dbReference type="EMBL" id="KU686211">
    <property type="protein sequence ID" value="AOV61775.1"/>
    <property type="molecule type" value="Genomic_DNA"/>
</dbReference>
<proteinExistence type="predicted"/>
<dbReference type="KEGG" id="vg:30309153"/>
<dbReference type="RefSeq" id="YP_009324243.1">
    <property type="nucleotide sequence ID" value="NC_031935.1"/>
</dbReference>